<evidence type="ECO:0000256" key="3">
    <source>
        <dbReference type="ARBA" id="ARBA00022679"/>
    </source>
</evidence>
<evidence type="ECO:0000256" key="2">
    <source>
        <dbReference type="ARBA" id="ARBA00012135"/>
    </source>
</evidence>
<reference evidence="8 9" key="1">
    <citation type="journal article" date="2016" name="Nat. Commun.">
        <title>Thousands of microbial genomes shed light on interconnected biogeochemical processes in an aquifer system.</title>
        <authorList>
            <person name="Anantharaman K."/>
            <person name="Brown C.T."/>
            <person name="Hug L.A."/>
            <person name="Sharon I."/>
            <person name="Castelle C.J."/>
            <person name="Probst A.J."/>
            <person name="Thomas B.C."/>
            <person name="Singh A."/>
            <person name="Wilkins M.J."/>
            <person name="Karaoz U."/>
            <person name="Brodie E.L."/>
            <person name="Williams K.H."/>
            <person name="Hubbard S.S."/>
            <person name="Banfield J.F."/>
        </authorList>
    </citation>
    <scope>NUCLEOTIDE SEQUENCE [LARGE SCALE GENOMIC DNA]</scope>
</reference>
<evidence type="ECO:0000256" key="5">
    <source>
        <dbReference type="ARBA" id="ARBA00022777"/>
    </source>
</evidence>
<keyword evidence="4" id="KW-0547">Nucleotide-binding</keyword>
<evidence type="ECO:0000313" key="9">
    <source>
        <dbReference type="Proteomes" id="UP000178187"/>
    </source>
</evidence>
<dbReference type="GO" id="GO:0005524">
    <property type="term" value="F:ATP binding"/>
    <property type="evidence" value="ECO:0007669"/>
    <property type="project" value="UniProtKB-KW"/>
</dbReference>
<dbReference type="InterPro" id="IPR004399">
    <property type="entry name" value="HMP/HMP-P_kinase_dom"/>
</dbReference>
<evidence type="ECO:0000256" key="4">
    <source>
        <dbReference type="ARBA" id="ARBA00022741"/>
    </source>
</evidence>
<proteinExistence type="predicted"/>
<comment type="caution">
    <text evidence="8">The sequence shown here is derived from an EMBL/GenBank/DDBJ whole genome shotgun (WGS) entry which is preliminary data.</text>
</comment>
<dbReference type="EC" id="2.7.1.49" evidence="2"/>
<dbReference type="FunFam" id="3.40.1190.20:FF:000003">
    <property type="entry name" value="Phosphomethylpyrimidine kinase ThiD"/>
    <property type="match status" value="1"/>
</dbReference>
<dbReference type="GO" id="GO:0008902">
    <property type="term" value="F:hydroxymethylpyrimidine kinase activity"/>
    <property type="evidence" value="ECO:0007669"/>
    <property type="project" value="UniProtKB-EC"/>
</dbReference>
<dbReference type="InterPro" id="IPR013749">
    <property type="entry name" value="PM/HMP-P_kinase-1"/>
</dbReference>
<keyword evidence="3" id="KW-0808">Transferase</keyword>
<accession>A0A1G1KTY0</accession>
<gene>
    <name evidence="8" type="ORF">A3G33_03440</name>
</gene>
<dbReference type="InterPro" id="IPR029056">
    <property type="entry name" value="Ribokinase-like"/>
</dbReference>
<organism evidence="8 9">
    <name type="scientific">Candidatus Danuiimicrobium aquiferis</name>
    <dbReference type="NCBI Taxonomy" id="1801832"/>
    <lineage>
        <taxon>Bacteria</taxon>
        <taxon>Pseudomonadati</taxon>
        <taxon>Candidatus Omnitrophota</taxon>
        <taxon>Candidatus Danuiimicrobium</taxon>
    </lineage>
</organism>
<dbReference type="AlphaFoldDB" id="A0A1G1KTY0"/>
<dbReference type="GO" id="GO:0009228">
    <property type="term" value="P:thiamine biosynthetic process"/>
    <property type="evidence" value="ECO:0007669"/>
    <property type="project" value="InterPro"/>
</dbReference>
<evidence type="ECO:0000256" key="1">
    <source>
        <dbReference type="ARBA" id="ARBA00004948"/>
    </source>
</evidence>
<dbReference type="Pfam" id="PF08543">
    <property type="entry name" value="Phos_pyr_kin"/>
    <property type="match status" value="1"/>
</dbReference>
<keyword evidence="5 8" id="KW-0418">Kinase</keyword>
<dbReference type="PANTHER" id="PTHR20858">
    <property type="entry name" value="PHOSPHOMETHYLPYRIMIDINE KINASE"/>
    <property type="match status" value="1"/>
</dbReference>
<dbReference type="SUPFAM" id="SSF53613">
    <property type="entry name" value="Ribokinase-like"/>
    <property type="match status" value="1"/>
</dbReference>
<protein>
    <recommendedName>
        <fullName evidence="2">hydroxymethylpyrimidine kinase</fullName>
        <ecNumber evidence="2">2.7.1.49</ecNumber>
    </recommendedName>
</protein>
<evidence type="ECO:0000256" key="6">
    <source>
        <dbReference type="ARBA" id="ARBA00022840"/>
    </source>
</evidence>
<dbReference type="EMBL" id="MHFR01000051">
    <property type="protein sequence ID" value="OGW96370.1"/>
    <property type="molecule type" value="Genomic_DNA"/>
</dbReference>
<dbReference type="GO" id="GO:0008972">
    <property type="term" value="F:phosphomethylpyrimidine kinase activity"/>
    <property type="evidence" value="ECO:0007669"/>
    <property type="project" value="InterPro"/>
</dbReference>
<dbReference type="PANTHER" id="PTHR20858:SF17">
    <property type="entry name" value="HYDROXYMETHYLPYRIMIDINE_PHOSPHOMETHYLPYRIMIDINE KINASE THI20-RELATED"/>
    <property type="match status" value="1"/>
</dbReference>
<sequence length="262" mass="28203">MRPTALTIAGSDPSGGAGIQADLKTFHQFGVYGMTAITLLTVQNTTRVKDVLLIEPSMVRAQIEAVLEDIPPNAIKTGALGNETIIRAVADSIRHLHIPLVVDPVMISKHDKALLDQHSIDALKTELLPLATLVTPNIHEAESLSGHTIENFEEMKTAAKKIKGLGMSAVLIKGGHFKFAEADAIDLFWDGVEFECFRSPRILSTNTHGTGCTYSAAITANLAKGLDLKPAIDLSKKFIQLAIEKADKIGHGYGPVNHFVLP</sequence>
<name>A0A1G1KTY0_9BACT</name>
<feature type="domain" description="Pyridoxamine kinase/Phosphomethylpyrimidine kinase" evidence="7">
    <location>
        <begin position="12"/>
        <end position="257"/>
    </location>
</feature>
<dbReference type="Proteomes" id="UP000178187">
    <property type="component" value="Unassembled WGS sequence"/>
</dbReference>
<keyword evidence="6" id="KW-0067">ATP-binding</keyword>
<dbReference type="CDD" id="cd01169">
    <property type="entry name" value="HMPP_kinase"/>
    <property type="match status" value="1"/>
</dbReference>
<evidence type="ECO:0000313" key="8">
    <source>
        <dbReference type="EMBL" id="OGW96370.1"/>
    </source>
</evidence>
<dbReference type="NCBIfam" id="TIGR00097">
    <property type="entry name" value="HMP-P_kinase"/>
    <property type="match status" value="1"/>
</dbReference>
<comment type="pathway">
    <text evidence="1">Cofactor biosynthesis; thiamine diphosphate biosynthesis.</text>
</comment>
<dbReference type="GO" id="GO:0005829">
    <property type="term" value="C:cytosol"/>
    <property type="evidence" value="ECO:0007669"/>
    <property type="project" value="TreeGrafter"/>
</dbReference>
<dbReference type="Gene3D" id="3.40.1190.20">
    <property type="match status" value="1"/>
</dbReference>
<evidence type="ECO:0000259" key="7">
    <source>
        <dbReference type="Pfam" id="PF08543"/>
    </source>
</evidence>